<comment type="caution">
    <text evidence="2">The sequence shown here is derived from an EMBL/GenBank/DDBJ whole genome shotgun (WGS) entry which is preliminary data.</text>
</comment>
<organism evidence="2 3">
    <name type="scientific">Streptomyces syringium</name>
    <dbReference type="NCBI Taxonomy" id="76729"/>
    <lineage>
        <taxon>Bacteria</taxon>
        <taxon>Bacillati</taxon>
        <taxon>Actinomycetota</taxon>
        <taxon>Actinomycetes</taxon>
        <taxon>Kitasatosporales</taxon>
        <taxon>Streptomycetaceae</taxon>
        <taxon>Streptomyces</taxon>
    </lineage>
</organism>
<dbReference type="EMBL" id="JAGIOH010000001">
    <property type="protein sequence ID" value="MBP2406909.1"/>
    <property type="molecule type" value="Genomic_DNA"/>
</dbReference>
<keyword evidence="3" id="KW-1185">Reference proteome</keyword>
<dbReference type="GeneID" id="91573217"/>
<gene>
    <name evidence="2" type="ORF">JO379_006378</name>
</gene>
<evidence type="ECO:0000259" key="1">
    <source>
        <dbReference type="Pfam" id="PF18299"/>
    </source>
</evidence>
<dbReference type="RefSeq" id="WP_307842198.1">
    <property type="nucleotide sequence ID" value="NZ_JAGIOH010000001.1"/>
</dbReference>
<name>A0ABS4YDW9_9ACTN</name>
<dbReference type="Proteomes" id="UP001519291">
    <property type="component" value="Unassembled WGS sequence"/>
</dbReference>
<evidence type="ECO:0000313" key="3">
    <source>
        <dbReference type="Proteomes" id="UP001519291"/>
    </source>
</evidence>
<evidence type="ECO:0000313" key="2">
    <source>
        <dbReference type="EMBL" id="MBP2406909.1"/>
    </source>
</evidence>
<dbReference type="Pfam" id="PF18299">
    <property type="entry name" value="R2K_2"/>
    <property type="match status" value="1"/>
</dbReference>
<reference evidence="2 3" key="1">
    <citation type="submission" date="2021-03" db="EMBL/GenBank/DDBJ databases">
        <title>Sequencing the genomes of 1000 actinobacteria strains.</title>
        <authorList>
            <person name="Klenk H.-P."/>
        </authorList>
    </citation>
    <scope>NUCLEOTIDE SEQUENCE [LARGE SCALE GENOMIC DNA]</scope>
    <source>
        <strain evidence="2 3">DSM 41480</strain>
    </source>
</reference>
<proteinExistence type="predicted"/>
<dbReference type="InterPro" id="IPR041261">
    <property type="entry name" value="R2K_2"/>
</dbReference>
<protein>
    <recommendedName>
        <fullName evidence="1">ATP-grasp domain-containing protein</fullName>
    </recommendedName>
</protein>
<sequence length="278" mass="29760">MKHGFLALAPQYTPTRELLASAARRRGMGVEILPARGGVTGTTAEKDSGHYYGGPVFAAGVVDELAVALLEPDDGWLAGLPHAYTRRHISTSTLGEARRLSGPAFVKPPSDKSFRAAVHDTGGSLPESAELAPESPVLISDVVTWAAEFRLFVLDGEVRTGSQYATYGRSASQPLDGHHHRDAVLEFADDLLGTCGDSLPSAVVVDVGLLTTPENGADSDWAVVEANMAWFSDCYAADPDRALDVVLRAAGPRARITDRDRRFCRERGGTRPSARRAH</sequence>
<feature type="domain" description="ATP-grasp" evidence="1">
    <location>
        <begin position="84"/>
        <end position="245"/>
    </location>
</feature>
<accession>A0ABS4YDW9</accession>